<evidence type="ECO:0000256" key="3">
    <source>
        <dbReference type="ARBA" id="ARBA00022723"/>
    </source>
</evidence>
<feature type="repeat" description="TPR" evidence="6">
    <location>
        <begin position="212"/>
        <end position="245"/>
    </location>
</feature>
<dbReference type="PROSITE" id="PS50005">
    <property type="entry name" value="TPR"/>
    <property type="match status" value="1"/>
</dbReference>
<evidence type="ECO:0000256" key="6">
    <source>
        <dbReference type="PROSITE-ProRule" id="PRU00339"/>
    </source>
</evidence>
<dbReference type="Gene3D" id="1.25.40.10">
    <property type="entry name" value="Tetratricopeptide repeat domain"/>
    <property type="match status" value="1"/>
</dbReference>
<dbReference type="Pfam" id="PF03918">
    <property type="entry name" value="CcmH"/>
    <property type="match status" value="1"/>
</dbReference>
<dbReference type="InterPro" id="IPR005616">
    <property type="entry name" value="CcmH/CycL/Ccl2/NrfF_N"/>
</dbReference>
<keyword evidence="11" id="KW-1185">Reference proteome</keyword>
<evidence type="ECO:0000256" key="7">
    <source>
        <dbReference type="RuleBase" id="RU364112"/>
    </source>
</evidence>
<evidence type="ECO:0000256" key="8">
    <source>
        <dbReference type="SAM" id="MobiDB-lite"/>
    </source>
</evidence>
<comment type="function">
    <text evidence="7">Possible subunit of a heme lyase.</text>
</comment>
<reference evidence="11" key="1">
    <citation type="journal article" date="2019" name="Int. J. Syst. Evol. Microbiol.">
        <title>The Global Catalogue of Microorganisms (GCM) 10K type strain sequencing project: providing services to taxonomists for standard genome sequencing and annotation.</title>
        <authorList>
            <consortium name="The Broad Institute Genomics Platform"/>
            <consortium name="The Broad Institute Genome Sequencing Center for Infectious Disease"/>
            <person name="Wu L."/>
            <person name="Ma J."/>
        </authorList>
    </citation>
    <scope>NUCLEOTIDE SEQUENCE [LARGE SCALE GENOMIC DNA]</scope>
    <source>
        <strain evidence="11">JCM 31037</strain>
    </source>
</reference>
<proteinExistence type="inferred from homology"/>
<sequence>MTVRRLGTVAVLVLLLVGAAVATWRSTSRSPTADPVSALAADLRCPACQGESVADSRSPIAASMREAIAAQHAAGRSPDEIRAYFVERYGPEVLAVPPARGLGLLLWVVPALALLLGLAAMTRRLHRVVIVTRLSRWARHRSAVPPNRSSSPRHQSRPTVTGAGRIRRTDAVRLNRRIWTVGTLGLLGLIATIAVTAPSPAPRPVDPVVDAVTSQLALARSFEQQGRYGEAVEVYQAMLSQRPDDVVRLRMAFALLRSGRSADAEELAGQVLAAHPDAPEAVLMLGLAQRESGSPSAASTLRRFLALAPEHPATSEVRRLLGGG</sequence>
<dbReference type="CDD" id="cd16378">
    <property type="entry name" value="CcmH_N"/>
    <property type="match status" value="1"/>
</dbReference>
<feature type="transmembrane region" description="Helical" evidence="7">
    <location>
        <begin position="178"/>
        <end position="197"/>
    </location>
</feature>
<organism evidence="10 11">
    <name type="scientific">Micromonospora sonneratiae</name>
    <dbReference type="NCBI Taxonomy" id="1184706"/>
    <lineage>
        <taxon>Bacteria</taxon>
        <taxon>Bacillati</taxon>
        <taxon>Actinomycetota</taxon>
        <taxon>Actinomycetes</taxon>
        <taxon>Micromonosporales</taxon>
        <taxon>Micromonosporaceae</taxon>
        <taxon>Micromonospora</taxon>
    </lineage>
</organism>
<dbReference type="Pfam" id="PF14559">
    <property type="entry name" value="TPR_19"/>
    <property type="match status" value="1"/>
</dbReference>
<evidence type="ECO:0000256" key="5">
    <source>
        <dbReference type="ARBA" id="ARBA00023004"/>
    </source>
</evidence>
<dbReference type="RefSeq" id="WP_377565341.1">
    <property type="nucleotide sequence ID" value="NZ_JBHTMP010000001.1"/>
</dbReference>
<dbReference type="Proteomes" id="UP001597260">
    <property type="component" value="Unassembled WGS sequence"/>
</dbReference>
<dbReference type="Gene3D" id="1.10.8.640">
    <property type="entry name" value="Cytochrome C biogenesis protein"/>
    <property type="match status" value="1"/>
</dbReference>
<dbReference type="InterPro" id="IPR011990">
    <property type="entry name" value="TPR-like_helical_dom_sf"/>
</dbReference>
<feature type="compositionally biased region" description="Polar residues" evidence="8">
    <location>
        <begin position="147"/>
        <end position="159"/>
    </location>
</feature>
<dbReference type="PANTHER" id="PTHR47870:SF4">
    <property type="entry name" value="CYTOCHROME C-TYPE BIOGENESIS PROTEIN CYCH"/>
    <property type="match status" value="1"/>
</dbReference>
<evidence type="ECO:0000313" key="10">
    <source>
        <dbReference type="EMBL" id="MFD1319491.1"/>
    </source>
</evidence>
<evidence type="ECO:0000256" key="1">
    <source>
        <dbReference type="ARBA" id="ARBA00010342"/>
    </source>
</evidence>
<comment type="caution">
    <text evidence="10">The sequence shown here is derived from an EMBL/GenBank/DDBJ whole genome shotgun (WGS) entry which is preliminary data.</text>
</comment>
<keyword evidence="3 7" id="KW-0479">Metal-binding</keyword>
<keyword evidence="4 7" id="KW-0732">Signal</keyword>
<protein>
    <recommendedName>
        <fullName evidence="7">Cytochrome c-type biogenesis protein</fullName>
    </recommendedName>
</protein>
<keyword evidence="7" id="KW-1133">Transmembrane helix</keyword>
<dbReference type="InterPro" id="IPR038297">
    <property type="entry name" value="CcmH/CycL/NrfF/Ccl2_sf"/>
</dbReference>
<dbReference type="InterPro" id="IPR019734">
    <property type="entry name" value="TPR_rpt"/>
</dbReference>
<evidence type="ECO:0000313" key="11">
    <source>
        <dbReference type="Proteomes" id="UP001597260"/>
    </source>
</evidence>
<keyword evidence="7" id="KW-0472">Membrane</keyword>
<keyword evidence="6" id="KW-0802">TPR repeat</keyword>
<dbReference type="SUPFAM" id="SSF48452">
    <property type="entry name" value="TPR-like"/>
    <property type="match status" value="1"/>
</dbReference>
<dbReference type="EMBL" id="JBHTMP010000001">
    <property type="protein sequence ID" value="MFD1319491.1"/>
    <property type="molecule type" value="Genomic_DNA"/>
</dbReference>
<comment type="similarity">
    <text evidence="1 7">Belongs to the CcmH/CycL/Ccl2/NrfF family.</text>
</comment>
<feature type="domain" description="CcmH/CycL/Ccl2/NrfF N-terminal" evidence="9">
    <location>
        <begin position="13"/>
        <end position="128"/>
    </location>
</feature>
<keyword evidence="2 7" id="KW-0349">Heme</keyword>
<dbReference type="PANTHER" id="PTHR47870">
    <property type="entry name" value="CYTOCHROME C-TYPE BIOGENESIS PROTEIN CCMH"/>
    <property type="match status" value="1"/>
</dbReference>
<evidence type="ECO:0000256" key="2">
    <source>
        <dbReference type="ARBA" id="ARBA00022617"/>
    </source>
</evidence>
<evidence type="ECO:0000256" key="4">
    <source>
        <dbReference type="ARBA" id="ARBA00022729"/>
    </source>
</evidence>
<feature type="region of interest" description="Disordered" evidence="8">
    <location>
        <begin position="141"/>
        <end position="164"/>
    </location>
</feature>
<keyword evidence="7" id="KW-0812">Transmembrane</keyword>
<dbReference type="InterPro" id="IPR051263">
    <property type="entry name" value="C-type_cytochrome_biogenesis"/>
</dbReference>
<keyword evidence="5 7" id="KW-0408">Iron</keyword>
<accession>A0ABW3Y775</accession>
<feature type="transmembrane region" description="Helical" evidence="7">
    <location>
        <begin position="101"/>
        <end position="120"/>
    </location>
</feature>
<name>A0ABW3Y775_9ACTN</name>
<evidence type="ECO:0000259" key="9">
    <source>
        <dbReference type="Pfam" id="PF03918"/>
    </source>
</evidence>
<gene>
    <name evidence="10" type="ORF">ACFQ4H_00020</name>
</gene>